<dbReference type="EMBL" id="JNSL01000031">
    <property type="protein sequence ID" value="KGA19405.1"/>
    <property type="molecule type" value="Genomic_DNA"/>
</dbReference>
<name>A0A094Q5I2_9ZZZZ</name>
<dbReference type="InterPro" id="IPR005835">
    <property type="entry name" value="NTP_transferase_dom"/>
</dbReference>
<dbReference type="Pfam" id="PF00483">
    <property type="entry name" value="NTP_transferase"/>
    <property type="match status" value="1"/>
</dbReference>
<comment type="caution">
    <text evidence="2">The sequence shown here is derived from an EMBL/GenBank/DDBJ whole genome shotgun (WGS) entry which is preliminary data.</text>
</comment>
<proteinExistence type="predicted"/>
<evidence type="ECO:0000259" key="1">
    <source>
        <dbReference type="PROSITE" id="PS51371"/>
    </source>
</evidence>
<dbReference type="PANTHER" id="PTHR22572">
    <property type="entry name" value="SUGAR-1-PHOSPHATE GUANYL TRANSFERASE"/>
    <property type="match status" value="1"/>
</dbReference>
<dbReference type="SUPFAM" id="SSF54631">
    <property type="entry name" value="CBS-domain pair"/>
    <property type="match status" value="1"/>
</dbReference>
<dbReference type="CDD" id="cd06426">
    <property type="entry name" value="NTP_transferase_like_2"/>
    <property type="match status" value="1"/>
</dbReference>
<dbReference type="SUPFAM" id="SSF53448">
    <property type="entry name" value="Nucleotide-diphospho-sugar transferases"/>
    <property type="match status" value="1"/>
</dbReference>
<feature type="domain" description="CBS" evidence="1">
    <location>
        <begin position="67"/>
        <end position="123"/>
    </location>
</feature>
<protein>
    <recommendedName>
        <fullName evidence="1">CBS domain-containing protein</fullName>
    </recommendedName>
</protein>
<dbReference type="AlphaFoldDB" id="A0A094Q5I2"/>
<dbReference type="InterPro" id="IPR050486">
    <property type="entry name" value="Mannose-1P_guanyltransferase"/>
</dbReference>
<gene>
    <name evidence="2" type="ORF">GM51_6745</name>
</gene>
<dbReference type="SMART" id="SM00116">
    <property type="entry name" value="CBS"/>
    <property type="match status" value="2"/>
</dbReference>
<dbReference type="InterPro" id="IPR029044">
    <property type="entry name" value="Nucleotide-diphossugar_trans"/>
</dbReference>
<dbReference type="InterPro" id="IPR000644">
    <property type="entry name" value="CBS_dom"/>
</dbReference>
<reference evidence="2" key="1">
    <citation type="submission" date="2014-06" db="EMBL/GenBank/DDBJ databases">
        <title>Key roles for freshwater Actinobacteria revealed by deep metagenomic sequencing.</title>
        <authorList>
            <person name="Ghai R."/>
            <person name="Mizuno C.M."/>
            <person name="Picazo A."/>
            <person name="Camacho A."/>
            <person name="Rodriguez-Valera F."/>
        </authorList>
    </citation>
    <scope>NUCLEOTIDE SEQUENCE</scope>
</reference>
<dbReference type="InterPro" id="IPR046342">
    <property type="entry name" value="CBS_dom_sf"/>
</dbReference>
<dbReference type="Pfam" id="PF00571">
    <property type="entry name" value="CBS"/>
    <property type="match status" value="2"/>
</dbReference>
<sequence>MVTGIDGLRVSPTDSLRDMIAVIDNNRRQFAVVVDESDHLLGVVADGDIRRAILRGATLDSLAIDIMNSEPKTALTTDSSVRIFERMVEDDIRHLPLLDRDGKITSVATMDDFVHPERMTTPVILMAGGKGQRLYPLTKDLPKPMLPVGGTPILGIILERIRAQGFKDVRISVNYLAEVIKDYVGDGSAFALDVTYIHEDAPLGTAGAIATQAGSITEPFIVMNSDLLTHVDLRDLMSFHRQNAAEATVGVREYVVEVPFGVVTVHDSLVVELTEKPLHRSLVSAGIYAMNPGVLGTLTVGEYCDMPTLLTDIMTAGKNVAAFPIHESWLDVGRPEDLIRARDEATGSVDR</sequence>
<dbReference type="PROSITE" id="PS51371">
    <property type="entry name" value="CBS"/>
    <property type="match status" value="2"/>
</dbReference>
<feature type="domain" description="CBS" evidence="1">
    <location>
        <begin position="1"/>
        <end position="61"/>
    </location>
</feature>
<dbReference type="Gene3D" id="3.10.580.10">
    <property type="entry name" value="CBS-domain"/>
    <property type="match status" value="1"/>
</dbReference>
<accession>A0A094Q5I2</accession>
<organism evidence="2">
    <name type="scientific">freshwater metagenome</name>
    <dbReference type="NCBI Taxonomy" id="449393"/>
    <lineage>
        <taxon>unclassified sequences</taxon>
        <taxon>metagenomes</taxon>
        <taxon>ecological metagenomes</taxon>
    </lineage>
</organism>
<evidence type="ECO:0000313" key="2">
    <source>
        <dbReference type="EMBL" id="KGA19405.1"/>
    </source>
</evidence>
<dbReference type="Gene3D" id="3.90.550.10">
    <property type="entry name" value="Spore Coat Polysaccharide Biosynthesis Protein SpsA, Chain A"/>
    <property type="match status" value="1"/>
</dbReference>